<dbReference type="InterPro" id="IPR004465">
    <property type="entry name" value="RNR_NrdI"/>
</dbReference>
<proteinExistence type="predicted"/>
<protein>
    <recommendedName>
        <fullName evidence="3">Protein NrdI</fullName>
    </recommendedName>
</protein>
<dbReference type="AlphaFoldDB" id="A0ABC9ZQR7"/>
<gene>
    <name evidence="1" type="ORF">Cst04h_27240</name>
</gene>
<dbReference type="PANTHER" id="PTHR37297">
    <property type="entry name" value="PROTEIN NRDI"/>
    <property type="match status" value="1"/>
</dbReference>
<evidence type="ECO:0008006" key="3">
    <source>
        <dbReference type="Google" id="ProtNLM"/>
    </source>
</evidence>
<dbReference type="Proteomes" id="UP000315234">
    <property type="component" value="Unassembled WGS sequence"/>
</dbReference>
<comment type="caution">
    <text evidence="1">The sequence shown here is derived from an EMBL/GenBank/DDBJ whole genome shotgun (WGS) entry which is preliminary data.</text>
</comment>
<dbReference type="EMBL" id="BJLD01000009">
    <property type="protein sequence ID" value="GEA44554.1"/>
    <property type="molecule type" value="Genomic_DNA"/>
</dbReference>
<accession>A0ABC9ZQR7</accession>
<sequence length="103" mass="11536">MIQVSHPYVLVVPTYGGGSLKRAVPKQVIAFLNDPINRSFIRGVISSGNTNFGNAYCVAGQIISAKCHVPELYHFELLGTQKDIDTVKQGLHKFWEQQEHVKR</sequence>
<dbReference type="SUPFAM" id="SSF52218">
    <property type="entry name" value="Flavoproteins"/>
    <property type="match status" value="1"/>
</dbReference>
<dbReference type="Gene3D" id="3.40.50.360">
    <property type="match status" value="1"/>
</dbReference>
<evidence type="ECO:0000313" key="2">
    <source>
        <dbReference type="Proteomes" id="UP000315234"/>
    </source>
</evidence>
<reference evidence="1 2" key="1">
    <citation type="submission" date="2019-06" db="EMBL/GenBank/DDBJ databases">
        <title>Draft genome sequence of Corynebacterium striatum NBRC 15291.</title>
        <authorList>
            <person name="Miura T."/>
            <person name="Furukawa M."/>
            <person name="Shimamura M."/>
            <person name="Ohyama Y."/>
            <person name="Yamazoe A."/>
            <person name="Kawasaki H."/>
        </authorList>
    </citation>
    <scope>NUCLEOTIDE SEQUENCE [LARGE SCALE GENOMIC DNA]</scope>
    <source>
        <strain evidence="1 2">NBRC 15291</strain>
    </source>
</reference>
<organism evidence="1 2">
    <name type="scientific">Corynebacterium striatum</name>
    <dbReference type="NCBI Taxonomy" id="43770"/>
    <lineage>
        <taxon>Bacteria</taxon>
        <taxon>Bacillati</taxon>
        <taxon>Actinomycetota</taxon>
        <taxon>Actinomycetes</taxon>
        <taxon>Mycobacteriales</taxon>
        <taxon>Corynebacteriaceae</taxon>
        <taxon>Corynebacterium</taxon>
    </lineage>
</organism>
<dbReference type="InterPro" id="IPR029039">
    <property type="entry name" value="Flavoprotein-like_sf"/>
</dbReference>
<dbReference type="PIRSF" id="PIRSF005087">
    <property type="entry name" value="NrdI"/>
    <property type="match status" value="1"/>
</dbReference>
<evidence type="ECO:0000313" key="1">
    <source>
        <dbReference type="EMBL" id="GEA44554.1"/>
    </source>
</evidence>
<dbReference type="NCBIfam" id="TIGR00333">
    <property type="entry name" value="nrdI"/>
    <property type="match status" value="1"/>
</dbReference>
<dbReference type="PANTHER" id="PTHR37297:SF1">
    <property type="entry name" value="PROTEIN NRDI"/>
    <property type="match status" value="1"/>
</dbReference>
<name>A0ABC9ZQR7_CORST</name>
<dbReference type="Pfam" id="PF07972">
    <property type="entry name" value="Flavodoxin_NdrI"/>
    <property type="match status" value="1"/>
</dbReference>